<organism evidence="3 4">
    <name type="scientific">Methyloligella halotolerans</name>
    <dbReference type="NCBI Taxonomy" id="1177755"/>
    <lineage>
        <taxon>Bacteria</taxon>
        <taxon>Pseudomonadati</taxon>
        <taxon>Pseudomonadota</taxon>
        <taxon>Alphaproteobacteria</taxon>
        <taxon>Hyphomicrobiales</taxon>
        <taxon>Hyphomicrobiaceae</taxon>
        <taxon>Methyloligella</taxon>
    </lineage>
</organism>
<dbReference type="Gene3D" id="2.30.30.40">
    <property type="entry name" value="SH3 Domains"/>
    <property type="match status" value="1"/>
</dbReference>
<keyword evidence="4" id="KW-1185">Reference proteome</keyword>
<evidence type="ECO:0000256" key="1">
    <source>
        <dbReference type="SAM" id="MobiDB-lite"/>
    </source>
</evidence>
<dbReference type="PROSITE" id="PS51781">
    <property type="entry name" value="SH3B"/>
    <property type="match status" value="1"/>
</dbReference>
<sequence length="166" mass="17295">MTPKMRYTAATGVASLAALVVTMFGFMLAGQAFTVPAEADTAQTSKSITEDVSIDKPTSPLLGRAAKTAGSTADAGDAADPSAPGRTGRDWVEVVDAVNMRSGPSSANPIVEVQLAGAQLQLSERDGGWIRVVEPNSGAEGWVYEKYVKRISPASARAQLGTVRIQ</sequence>
<evidence type="ECO:0000313" key="4">
    <source>
        <dbReference type="Proteomes" id="UP000095087"/>
    </source>
</evidence>
<dbReference type="Proteomes" id="UP000095087">
    <property type="component" value="Unassembled WGS sequence"/>
</dbReference>
<gene>
    <name evidence="3" type="ORF">A7A08_02465</name>
</gene>
<dbReference type="STRING" id="1177755.A7A08_02465"/>
<dbReference type="Pfam" id="PF08239">
    <property type="entry name" value="SH3_3"/>
    <property type="match status" value="1"/>
</dbReference>
<reference evidence="3 4" key="1">
    <citation type="submission" date="2016-07" db="EMBL/GenBank/DDBJ databases">
        <title>Draft genome sequence of Methyloligella halotolerans C2T (VKM B-2706T=CCUG 61687T=DSM 25045T), a halotolerant polyhydroxybutyrate accumulating methylotroph.</title>
        <authorList>
            <person name="Vasilenko O.V."/>
            <person name="Doronina N.V."/>
            <person name="Poroshina M.N."/>
            <person name="Tarlachkov S.V."/>
            <person name="Trotsenko Y.A."/>
        </authorList>
    </citation>
    <scope>NUCLEOTIDE SEQUENCE [LARGE SCALE GENOMIC DNA]</scope>
    <source>
        <strain evidence="3 4">VKM B-2706</strain>
    </source>
</reference>
<feature type="domain" description="SH3b" evidence="2">
    <location>
        <begin position="87"/>
        <end position="152"/>
    </location>
</feature>
<dbReference type="AlphaFoldDB" id="A0A1E2RWU0"/>
<name>A0A1E2RWU0_9HYPH</name>
<dbReference type="InterPro" id="IPR003646">
    <property type="entry name" value="SH3-like_bac-type"/>
</dbReference>
<protein>
    <submittedName>
        <fullName evidence="3">Bacterial SH3 domain protein</fullName>
    </submittedName>
</protein>
<proteinExistence type="predicted"/>
<comment type="caution">
    <text evidence="3">The sequence shown here is derived from an EMBL/GenBank/DDBJ whole genome shotgun (WGS) entry which is preliminary data.</text>
</comment>
<dbReference type="EMBL" id="MASI01000006">
    <property type="protein sequence ID" value="ODA66697.1"/>
    <property type="molecule type" value="Genomic_DNA"/>
</dbReference>
<feature type="compositionally biased region" description="Low complexity" evidence="1">
    <location>
        <begin position="65"/>
        <end position="85"/>
    </location>
</feature>
<dbReference type="OrthoDB" id="8074373at2"/>
<evidence type="ECO:0000313" key="3">
    <source>
        <dbReference type="EMBL" id="ODA66697.1"/>
    </source>
</evidence>
<feature type="region of interest" description="Disordered" evidence="1">
    <location>
        <begin position="41"/>
        <end position="88"/>
    </location>
</feature>
<evidence type="ECO:0000259" key="2">
    <source>
        <dbReference type="PROSITE" id="PS51781"/>
    </source>
</evidence>
<accession>A0A1E2RWU0</accession>